<evidence type="ECO:0000313" key="2">
    <source>
        <dbReference type="Proteomes" id="UP000324222"/>
    </source>
</evidence>
<accession>A0A5B7HTN5</accession>
<protein>
    <submittedName>
        <fullName evidence="1">Uncharacterized protein</fullName>
    </submittedName>
</protein>
<reference evidence="1 2" key="1">
    <citation type="submission" date="2019-05" db="EMBL/GenBank/DDBJ databases">
        <title>Another draft genome of Portunus trituberculatus and its Hox gene families provides insights of decapod evolution.</title>
        <authorList>
            <person name="Jeong J.-H."/>
            <person name="Song I."/>
            <person name="Kim S."/>
            <person name="Choi T."/>
            <person name="Kim D."/>
            <person name="Ryu S."/>
            <person name="Kim W."/>
        </authorList>
    </citation>
    <scope>NUCLEOTIDE SEQUENCE [LARGE SCALE GENOMIC DNA]</scope>
    <source>
        <tissue evidence="1">Muscle</tissue>
    </source>
</reference>
<organism evidence="1 2">
    <name type="scientific">Portunus trituberculatus</name>
    <name type="common">Swimming crab</name>
    <name type="synonym">Neptunus trituberculatus</name>
    <dbReference type="NCBI Taxonomy" id="210409"/>
    <lineage>
        <taxon>Eukaryota</taxon>
        <taxon>Metazoa</taxon>
        <taxon>Ecdysozoa</taxon>
        <taxon>Arthropoda</taxon>
        <taxon>Crustacea</taxon>
        <taxon>Multicrustacea</taxon>
        <taxon>Malacostraca</taxon>
        <taxon>Eumalacostraca</taxon>
        <taxon>Eucarida</taxon>
        <taxon>Decapoda</taxon>
        <taxon>Pleocyemata</taxon>
        <taxon>Brachyura</taxon>
        <taxon>Eubrachyura</taxon>
        <taxon>Portunoidea</taxon>
        <taxon>Portunidae</taxon>
        <taxon>Portuninae</taxon>
        <taxon>Portunus</taxon>
    </lineage>
</organism>
<proteinExistence type="predicted"/>
<sequence>MNKAEVVSVNGCHLPPLLLSVIPIYTLSVGRTRACCRCPLLRPPDSAVGWLSLLTLVTQHNKTKSRVSILRVVVTSEK</sequence>
<keyword evidence="2" id="KW-1185">Reference proteome</keyword>
<evidence type="ECO:0000313" key="1">
    <source>
        <dbReference type="EMBL" id="MPC71834.1"/>
    </source>
</evidence>
<comment type="caution">
    <text evidence="1">The sequence shown here is derived from an EMBL/GenBank/DDBJ whole genome shotgun (WGS) entry which is preliminary data.</text>
</comment>
<gene>
    <name evidence="1" type="ORF">E2C01_066124</name>
</gene>
<dbReference type="AlphaFoldDB" id="A0A5B7HTN5"/>
<dbReference type="Proteomes" id="UP000324222">
    <property type="component" value="Unassembled WGS sequence"/>
</dbReference>
<name>A0A5B7HTN5_PORTR</name>
<dbReference type="EMBL" id="VSRR010033643">
    <property type="protein sequence ID" value="MPC71834.1"/>
    <property type="molecule type" value="Genomic_DNA"/>
</dbReference>